<reference evidence="3" key="1">
    <citation type="journal article" date="2016" name="Nat. Biotechnol.">
        <title>Sequencing wild and cultivated cassava and related species reveals extensive interspecific hybridization and genetic diversity.</title>
        <authorList>
            <person name="Bredeson J.V."/>
            <person name="Lyons J.B."/>
            <person name="Prochnik S.E."/>
            <person name="Wu G.A."/>
            <person name="Ha C.M."/>
            <person name="Edsinger-Gonzales E."/>
            <person name="Grimwood J."/>
            <person name="Schmutz J."/>
            <person name="Rabbi I.Y."/>
            <person name="Egesi C."/>
            <person name="Nauluvula P."/>
            <person name="Lebot V."/>
            <person name="Ndunguru J."/>
            <person name="Mkamilo G."/>
            <person name="Bart R.S."/>
            <person name="Setter T.L."/>
            <person name="Gleadow R.M."/>
            <person name="Kulakow P."/>
            <person name="Ferguson M.E."/>
            <person name="Rounsley S."/>
            <person name="Rokhsar D.S."/>
        </authorList>
    </citation>
    <scope>NUCLEOTIDE SEQUENCE [LARGE SCALE GENOMIC DNA]</scope>
    <source>
        <strain evidence="3">cv. AM560-2</strain>
    </source>
</reference>
<accession>A0A2C9UQT8</accession>
<feature type="compositionally biased region" description="Low complexity" evidence="1">
    <location>
        <begin position="147"/>
        <end position="162"/>
    </location>
</feature>
<dbReference type="STRING" id="3983.A0A2C9UQT8"/>
<dbReference type="Pfam" id="PF14009">
    <property type="entry name" value="PADRE"/>
    <property type="match status" value="1"/>
</dbReference>
<comment type="caution">
    <text evidence="2">The sequence shown here is derived from an EMBL/GenBank/DDBJ whole genome shotgun (WGS) entry which is preliminary data.</text>
</comment>
<dbReference type="Gramene" id="Manes.13G110500.1.v8.1">
    <property type="protein sequence ID" value="Manes.13G110500.1.v8.1.CDS"/>
    <property type="gene ID" value="Manes.13G110500.v8.1"/>
</dbReference>
<dbReference type="AlphaFoldDB" id="A0A2C9UQT8"/>
<dbReference type="OrthoDB" id="747498at2759"/>
<evidence type="ECO:0000313" key="3">
    <source>
        <dbReference type="Proteomes" id="UP000091857"/>
    </source>
</evidence>
<dbReference type="PANTHER" id="PTHR33413:SF1">
    <property type="entry name" value="EXPRESSED PROTEIN"/>
    <property type="match status" value="1"/>
</dbReference>
<keyword evidence="3" id="KW-1185">Reference proteome</keyword>
<organism evidence="2 3">
    <name type="scientific">Manihot esculenta</name>
    <name type="common">Cassava</name>
    <name type="synonym">Jatropha manihot</name>
    <dbReference type="NCBI Taxonomy" id="3983"/>
    <lineage>
        <taxon>Eukaryota</taxon>
        <taxon>Viridiplantae</taxon>
        <taxon>Streptophyta</taxon>
        <taxon>Embryophyta</taxon>
        <taxon>Tracheophyta</taxon>
        <taxon>Spermatophyta</taxon>
        <taxon>Magnoliopsida</taxon>
        <taxon>eudicotyledons</taxon>
        <taxon>Gunneridae</taxon>
        <taxon>Pentapetalae</taxon>
        <taxon>rosids</taxon>
        <taxon>fabids</taxon>
        <taxon>Malpighiales</taxon>
        <taxon>Euphorbiaceae</taxon>
        <taxon>Crotonoideae</taxon>
        <taxon>Manihoteae</taxon>
        <taxon>Manihot</taxon>
    </lineage>
</organism>
<dbReference type="InterPro" id="IPR025322">
    <property type="entry name" value="PADRE_dom"/>
</dbReference>
<sequence length="189" mass="20455">MGNCQAAEAATVVIQHPGNKIERIYWSVSAHEIMNSNPGNYVALVVTSPTMRTENGLPLKQLKLLRPEDTLIIGQVYRLVSFEDVLKEFALKKSVKLGKLLKDKRGFGVAAEMKRKDSGGLSLNPDPSSKSKGCSSVKVEQEVHRLGSNSGSRRSSSSSSSSSRRHCGGGGQWKPALQSISEFATLKTP</sequence>
<dbReference type="OMA" id="KIQRIYW"/>
<evidence type="ECO:0008006" key="4">
    <source>
        <dbReference type="Google" id="ProtNLM"/>
    </source>
</evidence>
<feature type="region of interest" description="Disordered" evidence="1">
    <location>
        <begin position="114"/>
        <end position="189"/>
    </location>
</feature>
<dbReference type="EMBL" id="CM004399">
    <property type="protein sequence ID" value="OAY33606.1"/>
    <property type="molecule type" value="Genomic_DNA"/>
</dbReference>
<evidence type="ECO:0000313" key="2">
    <source>
        <dbReference type="EMBL" id="OAY33606.1"/>
    </source>
</evidence>
<dbReference type="PANTHER" id="PTHR33413">
    <property type="entry name" value="EXPRESSED PROTEIN"/>
    <property type="match status" value="1"/>
</dbReference>
<gene>
    <name evidence="2" type="ORF">MANES_13G110500v8</name>
</gene>
<feature type="compositionally biased region" description="Low complexity" evidence="1">
    <location>
        <begin position="128"/>
        <end position="138"/>
    </location>
</feature>
<feature type="compositionally biased region" description="Polar residues" evidence="1">
    <location>
        <begin position="178"/>
        <end position="189"/>
    </location>
</feature>
<name>A0A2C9UQT8_MANES</name>
<proteinExistence type="predicted"/>
<protein>
    <recommendedName>
        <fullName evidence="4">DUF4228 domain-containing protein</fullName>
    </recommendedName>
</protein>
<evidence type="ECO:0000256" key="1">
    <source>
        <dbReference type="SAM" id="MobiDB-lite"/>
    </source>
</evidence>
<dbReference type="Proteomes" id="UP000091857">
    <property type="component" value="Chromosome 13"/>
</dbReference>